<evidence type="ECO:0000313" key="3">
    <source>
        <dbReference type="Proteomes" id="UP001296921"/>
    </source>
</evidence>
<dbReference type="EMBL" id="JADRCR010000002">
    <property type="protein sequence ID" value="MBK5143518.1"/>
    <property type="molecule type" value="Genomic_DNA"/>
</dbReference>
<dbReference type="RefSeq" id="WP_218466405.1">
    <property type="nucleotide sequence ID" value="NZ_JADRCR010000002.1"/>
</dbReference>
<evidence type="ECO:0000313" key="2">
    <source>
        <dbReference type="EMBL" id="MBK5143518.1"/>
    </source>
</evidence>
<keyword evidence="3" id="KW-1185">Reference proteome</keyword>
<keyword evidence="1" id="KW-1133">Transmembrane helix</keyword>
<name>A0ABS1IP48_9GAMM</name>
<gene>
    <name evidence="2" type="ORF">I2494_07270</name>
</gene>
<evidence type="ECO:0000256" key="1">
    <source>
        <dbReference type="SAM" id="Phobius"/>
    </source>
</evidence>
<comment type="caution">
    <text evidence="2">The sequence shown here is derived from an EMBL/GenBank/DDBJ whole genome shotgun (WGS) entry which is preliminary data.</text>
</comment>
<organism evidence="2 3">
    <name type="scientific">Limnobaculum allomyrinae</name>
    <dbReference type="NCBI Taxonomy" id="2791986"/>
    <lineage>
        <taxon>Bacteria</taxon>
        <taxon>Pseudomonadati</taxon>
        <taxon>Pseudomonadota</taxon>
        <taxon>Gammaproteobacteria</taxon>
        <taxon>Enterobacterales</taxon>
        <taxon>Budviciaceae</taxon>
        <taxon>Limnobaculum</taxon>
    </lineage>
</organism>
<protein>
    <submittedName>
        <fullName evidence="2">Pilus assembly protein</fullName>
    </submittedName>
</protein>
<sequence>MSDHIMKALRTIFMSESGAIAVVYVIIFPFLLASVAFALDGSLALNRKARLADATSEAILAIAAIDNRLVDERARNINKAIAKEYIGFYLPDNAEQLQHLDISMTDNIDNDGYVDYSLVASVSLPALLPVSDLGFPGFDKNINVGNQGDNSGNARKFITTNATPADYVFVVDFSDTMNSSYTDSKGLATTRLGMLKTVVNDVISGNKHTDSQFALVPFDLGVPFKVENAVNTALPYRNLKNETGGELIGCSALYVPRYAYSSDNIDYAFWANKHIMQTQYPDYDNNKNTILYNTDRSRYLYYRFIVGEALSEDIGDLQQRGWCVHNTPSGITTGRYLFSCEQDPTRSIFTSANQQKFDQQYDRIIDLTKTMRGASSLERSSIMNSLTIDYDATIDINNLFSHSNVQEFIQPWAPNMYEYRAFTGMCQSATPLYTVSDSLTQEQAEKNMAATLPSAQPRAFLIPLTTNSNEKQKLVSSFMNMIAGGGTDSSVGLLRSVPIIAAGQNTKKVIIVISDGEDEVDPAIVSTELHSRGMCDAIKSGLKSESLFAANKIGVVAETVEIHYVSINDDITNAERIAFWGKYCAKGDTETDGTQYVHTATDYASLISTLKSIIGVETGYYIRDDQK</sequence>
<dbReference type="Proteomes" id="UP001296921">
    <property type="component" value="Unassembled WGS sequence"/>
</dbReference>
<keyword evidence="1" id="KW-0472">Membrane</keyword>
<keyword evidence="1" id="KW-0812">Transmembrane</keyword>
<accession>A0ABS1IP48</accession>
<proteinExistence type="predicted"/>
<reference evidence="2 3" key="1">
    <citation type="submission" date="2020-11" db="EMBL/GenBank/DDBJ databases">
        <title>Insectihabitans protaetiae gen. nov. sp. nov. and Insectihabitans allomyrinae sp. nov., isolated from larvae of Protaetia brevitarsis seulensis and Allomyrina dichotoma, respectively.</title>
        <authorList>
            <person name="Lee S.D."/>
            <person name="Byeon Y.-S."/>
            <person name="Kim S.-M."/>
            <person name="Yang H.L."/>
            <person name="Kim I.S."/>
        </authorList>
    </citation>
    <scope>NUCLEOTIDE SEQUENCE [LARGE SCALE GENOMIC DNA]</scope>
    <source>
        <strain evidence="2 3">BWR-B9</strain>
    </source>
</reference>
<feature type="transmembrane region" description="Helical" evidence="1">
    <location>
        <begin position="21"/>
        <end position="39"/>
    </location>
</feature>